<comment type="caution">
    <text evidence="2">The sequence shown here is derived from an EMBL/GenBank/DDBJ whole genome shotgun (WGS) entry which is preliminary data.</text>
</comment>
<dbReference type="SUPFAM" id="SSF55811">
    <property type="entry name" value="Nudix"/>
    <property type="match status" value="1"/>
</dbReference>
<dbReference type="InterPro" id="IPR015797">
    <property type="entry name" value="NUDIX_hydrolase-like_dom_sf"/>
</dbReference>
<feature type="domain" description="Nudix hydrolase" evidence="1">
    <location>
        <begin position="58"/>
        <end position="157"/>
    </location>
</feature>
<dbReference type="CDD" id="cd02883">
    <property type="entry name" value="NUDIX_Hydrolase"/>
    <property type="match status" value="1"/>
</dbReference>
<evidence type="ECO:0000313" key="3">
    <source>
        <dbReference type="Proteomes" id="UP000177817"/>
    </source>
</evidence>
<name>A0A1G2BM72_9BACT</name>
<organism evidence="2 3">
    <name type="scientific">Candidatus Komeilibacteria bacterium RIFCSPHIGHO2_01_FULL_52_14</name>
    <dbReference type="NCBI Taxonomy" id="1798549"/>
    <lineage>
        <taxon>Bacteria</taxon>
        <taxon>Candidatus Komeiliibacteriota</taxon>
    </lineage>
</organism>
<gene>
    <name evidence="2" type="ORF">A2677_04150</name>
</gene>
<accession>A0A1G2BM72</accession>
<dbReference type="Gene3D" id="3.90.79.10">
    <property type="entry name" value="Nucleoside Triphosphate Pyrophosphohydrolase"/>
    <property type="match status" value="1"/>
</dbReference>
<dbReference type="Pfam" id="PF00293">
    <property type="entry name" value="NUDIX"/>
    <property type="match status" value="1"/>
</dbReference>
<reference evidence="2 3" key="1">
    <citation type="journal article" date="2016" name="Nat. Commun.">
        <title>Thousands of microbial genomes shed light on interconnected biogeochemical processes in an aquifer system.</title>
        <authorList>
            <person name="Anantharaman K."/>
            <person name="Brown C.T."/>
            <person name="Hug L.A."/>
            <person name="Sharon I."/>
            <person name="Castelle C.J."/>
            <person name="Probst A.J."/>
            <person name="Thomas B.C."/>
            <person name="Singh A."/>
            <person name="Wilkins M.J."/>
            <person name="Karaoz U."/>
            <person name="Brodie E.L."/>
            <person name="Williams K.H."/>
            <person name="Hubbard S.S."/>
            <person name="Banfield J.F."/>
        </authorList>
    </citation>
    <scope>NUCLEOTIDE SEQUENCE [LARGE SCALE GENOMIC DNA]</scope>
</reference>
<protein>
    <recommendedName>
        <fullName evidence="1">Nudix hydrolase domain-containing protein</fullName>
    </recommendedName>
</protein>
<dbReference type="Proteomes" id="UP000177817">
    <property type="component" value="Unassembled WGS sequence"/>
</dbReference>
<dbReference type="InterPro" id="IPR000086">
    <property type="entry name" value="NUDIX_hydrolase_dom"/>
</dbReference>
<evidence type="ECO:0000259" key="1">
    <source>
        <dbReference type="Pfam" id="PF00293"/>
    </source>
</evidence>
<dbReference type="EMBL" id="MHKK01000015">
    <property type="protein sequence ID" value="OGY90192.1"/>
    <property type="molecule type" value="Genomic_DNA"/>
</dbReference>
<proteinExistence type="predicted"/>
<dbReference type="AlphaFoldDB" id="A0A1G2BM72"/>
<sequence>MRSFQVPFISTVRDLRNEVYMPEPKLYIEDPSHKLIPAFLDDEIYAKASTGFVILCADMIFLNRSTRTFLMAKRSVYALKAFWTFGGRVRVGETDRQALQRTGKAETGLVIAPDRLTYVTQHRVWCSKRKQEPQDVGGDYMCHVYAFEPSDDELRVARQNLSAKEYELDLNPRIQVFDRQRLVKEGVWQPMIDLYDKIYPGA</sequence>
<evidence type="ECO:0000313" key="2">
    <source>
        <dbReference type="EMBL" id="OGY90192.1"/>
    </source>
</evidence>